<sequence length="289" mass="30837">MVLFGRVSTAMVTPFDINGHIDFAKTTQLINHLIENGTDSLVVAGTTGESPTLTKEEKLALFKHVVKVTDGRVPVIAGTGSNNTYSSIELTKKATEIGVDAIMLVAPYYNKPNQAGLYEHFKAIAASTNLPVMLYNIPGRSSVNITPETIIELSKIENIVAVKEASGDLNAMTKIIAETDDDFLLYSGDDGIALPVLSIGGAGVVSVASHIIGSEIQEMVQAFLDGHYQEAAKLHQSLLPIMEAMFAAPSPVPVKTALQVKGLDVGSVRLPMVPLSEQERATLIAIIKK</sequence>
<dbReference type="InterPro" id="IPR020625">
    <property type="entry name" value="Schiff_base-form_aldolases_AS"/>
</dbReference>
<comment type="pathway">
    <text evidence="2 12">Amino-acid biosynthesis; L-lysine biosynthesis via DAP pathway; (S)-tetrahydrodipicolinate from L-aspartate: step 3/4.</text>
</comment>
<dbReference type="InterPro" id="IPR002220">
    <property type="entry name" value="DapA-like"/>
</dbReference>
<evidence type="ECO:0000256" key="7">
    <source>
        <dbReference type="ARBA" id="ARBA00022915"/>
    </source>
</evidence>
<evidence type="ECO:0000256" key="3">
    <source>
        <dbReference type="ARBA" id="ARBA00007592"/>
    </source>
</evidence>
<dbReference type="PIRSF" id="PIRSF001365">
    <property type="entry name" value="DHDPS"/>
    <property type="match status" value="1"/>
</dbReference>
<protein>
    <recommendedName>
        <fullName evidence="4 12">4-hydroxy-tetrahydrodipicolinate synthase</fullName>
        <shortName evidence="12">HTPA synthase</shortName>
        <ecNumber evidence="4 12">4.3.3.7</ecNumber>
    </recommendedName>
</protein>
<evidence type="ECO:0000256" key="6">
    <source>
        <dbReference type="ARBA" id="ARBA00022605"/>
    </source>
</evidence>
<dbReference type="EC" id="4.3.3.7" evidence="4 12"/>
<dbReference type="InterPro" id="IPR013785">
    <property type="entry name" value="Aldolase_TIM"/>
</dbReference>
<evidence type="ECO:0000256" key="8">
    <source>
        <dbReference type="ARBA" id="ARBA00023154"/>
    </source>
</evidence>
<evidence type="ECO:0000256" key="13">
    <source>
        <dbReference type="PIRNR" id="PIRNR001365"/>
    </source>
</evidence>
<evidence type="ECO:0000313" key="14">
    <source>
        <dbReference type="EMBL" id="MBD7936669.1"/>
    </source>
</evidence>
<dbReference type="PANTHER" id="PTHR12128:SF66">
    <property type="entry name" value="4-HYDROXY-2-OXOGLUTARATE ALDOLASE, MITOCHONDRIAL"/>
    <property type="match status" value="1"/>
</dbReference>
<dbReference type="PROSITE" id="PS00665">
    <property type="entry name" value="DHDPS_1"/>
    <property type="match status" value="1"/>
</dbReference>
<feature type="binding site" evidence="12">
    <location>
        <position position="47"/>
    </location>
    <ligand>
        <name>pyruvate</name>
        <dbReference type="ChEBI" id="CHEBI:15361"/>
    </ligand>
</feature>
<keyword evidence="6 12" id="KW-0028">Amino-acid biosynthesis</keyword>
<dbReference type="NCBIfam" id="TIGR00674">
    <property type="entry name" value="dapA"/>
    <property type="match status" value="1"/>
</dbReference>
<feature type="binding site" evidence="12">
    <location>
        <position position="205"/>
    </location>
    <ligand>
        <name>pyruvate</name>
        <dbReference type="ChEBI" id="CHEBI:15361"/>
    </ligand>
</feature>
<comment type="catalytic activity">
    <reaction evidence="11 12">
        <text>L-aspartate 4-semialdehyde + pyruvate = (2S,4S)-4-hydroxy-2,3,4,5-tetrahydrodipicolinate + H2O + H(+)</text>
        <dbReference type="Rhea" id="RHEA:34171"/>
        <dbReference type="ChEBI" id="CHEBI:15361"/>
        <dbReference type="ChEBI" id="CHEBI:15377"/>
        <dbReference type="ChEBI" id="CHEBI:15378"/>
        <dbReference type="ChEBI" id="CHEBI:67139"/>
        <dbReference type="ChEBI" id="CHEBI:537519"/>
        <dbReference type="EC" id="4.3.3.7"/>
    </reaction>
</comment>
<comment type="caution">
    <text evidence="14">The sequence shown here is derived from an EMBL/GenBank/DDBJ whole genome shotgun (WGS) entry which is preliminary data.</text>
</comment>
<evidence type="ECO:0000256" key="4">
    <source>
        <dbReference type="ARBA" id="ARBA00012086"/>
    </source>
</evidence>
<dbReference type="EMBL" id="JACSQT010000002">
    <property type="protein sequence ID" value="MBD7936669.1"/>
    <property type="molecule type" value="Genomic_DNA"/>
</dbReference>
<organism evidence="14 15">
    <name type="scientific">Cytobacillus stercorigallinarum</name>
    <dbReference type="NCBI Taxonomy" id="2762240"/>
    <lineage>
        <taxon>Bacteria</taxon>
        <taxon>Bacillati</taxon>
        <taxon>Bacillota</taxon>
        <taxon>Bacilli</taxon>
        <taxon>Bacillales</taxon>
        <taxon>Bacillaceae</taxon>
        <taxon>Cytobacillus</taxon>
    </lineage>
</organism>
<keyword evidence="15" id="KW-1185">Reference proteome</keyword>
<dbReference type="RefSeq" id="WP_191812128.1">
    <property type="nucleotide sequence ID" value="NZ_JACSQT010000002.1"/>
</dbReference>
<keyword evidence="10 12" id="KW-0704">Schiff base</keyword>
<comment type="similarity">
    <text evidence="3 12 13">Belongs to the DapA family.</text>
</comment>
<dbReference type="HAMAP" id="MF_00418">
    <property type="entry name" value="DapA"/>
    <property type="match status" value="1"/>
</dbReference>
<gene>
    <name evidence="12 14" type="primary">dapA</name>
    <name evidence="14" type="ORF">H9655_06485</name>
</gene>
<evidence type="ECO:0000256" key="2">
    <source>
        <dbReference type="ARBA" id="ARBA00005120"/>
    </source>
</evidence>
<evidence type="ECO:0000256" key="9">
    <source>
        <dbReference type="ARBA" id="ARBA00023239"/>
    </source>
</evidence>
<dbReference type="PROSITE" id="PS00666">
    <property type="entry name" value="DHDPS_2"/>
    <property type="match status" value="1"/>
</dbReference>
<comment type="caution">
    <text evidence="12">Was originally thought to be a dihydrodipicolinate synthase (DHDPS), catalyzing the condensation of (S)-aspartate-beta-semialdehyde [(S)-ASA] and pyruvate to dihydrodipicolinate (DHDP). However, it was shown in E.coli that the product of the enzymatic reaction is not dihydrodipicolinate but in fact (4S)-4-hydroxy-2,3,4,5-tetrahydro-(2S)-dipicolinic acid (HTPA), and that the consecutive dehydration reaction leading to DHDP is not spontaneous but catalyzed by DapB.</text>
</comment>
<keyword evidence="5 12" id="KW-0963">Cytoplasm</keyword>
<comment type="subunit">
    <text evidence="12">Homotetramer; dimer of dimers.</text>
</comment>
<dbReference type="GO" id="GO:0008840">
    <property type="term" value="F:4-hydroxy-tetrahydrodipicolinate synthase activity"/>
    <property type="evidence" value="ECO:0007669"/>
    <property type="project" value="UniProtKB-EC"/>
</dbReference>
<proteinExistence type="inferred from homology"/>
<reference evidence="14 15" key="1">
    <citation type="submission" date="2020-08" db="EMBL/GenBank/DDBJ databases">
        <title>A Genomic Blueprint of the Chicken Gut Microbiome.</title>
        <authorList>
            <person name="Gilroy R."/>
            <person name="Ravi A."/>
            <person name="Getino M."/>
            <person name="Pursley I."/>
            <person name="Horton D.L."/>
            <person name="Alikhan N.-F."/>
            <person name="Baker D."/>
            <person name="Gharbi K."/>
            <person name="Hall N."/>
            <person name="Watson M."/>
            <person name="Adriaenssens E.M."/>
            <person name="Foster-Nyarko E."/>
            <person name="Jarju S."/>
            <person name="Secka A."/>
            <person name="Antonio M."/>
            <person name="Oren A."/>
            <person name="Chaudhuri R."/>
            <person name="La Ragione R.M."/>
            <person name="Hildebrand F."/>
            <person name="Pallen M.J."/>
        </authorList>
    </citation>
    <scope>NUCLEOTIDE SEQUENCE [LARGE SCALE GENOMIC DNA]</scope>
    <source>
        <strain evidence="14 15">Sa5YUA1</strain>
    </source>
</reference>
<dbReference type="Proteomes" id="UP000657931">
    <property type="component" value="Unassembled WGS sequence"/>
</dbReference>
<dbReference type="CDD" id="cd00950">
    <property type="entry name" value="DHDPS"/>
    <property type="match status" value="1"/>
</dbReference>
<dbReference type="PANTHER" id="PTHR12128">
    <property type="entry name" value="DIHYDRODIPICOLINATE SYNTHASE"/>
    <property type="match status" value="1"/>
</dbReference>
<evidence type="ECO:0000256" key="11">
    <source>
        <dbReference type="ARBA" id="ARBA00047836"/>
    </source>
</evidence>
<comment type="function">
    <text evidence="1 12">Catalyzes the condensation of (S)-aspartate-beta-semialdehyde [(S)-ASA] and pyruvate to 4-hydroxy-tetrahydrodipicolinate (HTPA).</text>
</comment>
<feature type="active site" description="Proton donor/acceptor" evidence="12">
    <location>
        <position position="135"/>
    </location>
</feature>
<evidence type="ECO:0000313" key="15">
    <source>
        <dbReference type="Proteomes" id="UP000657931"/>
    </source>
</evidence>
<dbReference type="InterPro" id="IPR020624">
    <property type="entry name" value="Schiff_base-form_aldolases_CS"/>
</dbReference>
<dbReference type="Pfam" id="PF00701">
    <property type="entry name" value="DHDPS"/>
    <property type="match status" value="1"/>
</dbReference>
<keyword evidence="8 12" id="KW-0457">Lysine biosynthesis</keyword>
<dbReference type="InterPro" id="IPR005263">
    <property type="entry name" value="DapA"/>
</dbReference>
<name>A0ABR8QMC5_9BACI</name>
<evidence type="ECO:0000256" key="10">
    <source>
        <dbReference type="ARBA" id="ARBA00023270"/>
    </source>
</evidence>
<feature type="site" description="Part of a proton relay during catalysis" evidence="12">
    <location>
        <position position="46"/>
    </location>
</feature>
<evidence type="ECO:0000256" key="5">
    <source>
        <dbReference type="ARBA" id="ARBA00022490"/>
    </source>
</evidence>
<dbReference type="Gene3D" id="3.20.20.70">
    <property type="entry name" value="Aldolase class I"/>
    <property type="match status" value="1"/>
</dbReference>
<accession>A0ABR8QMC5</accession>
<feature type="active site" description="Schiff-base intermediate with substrate" evidence="12">
    <location>
        <position position="163"/>
    </location>
</feature>
<keyword evidence="9 12" id="KW-0456">Lyase</keyword>
<dbReference type="PRINTS" id="PR00146">
    <property type="entry name" value="DHPICSNTHASE"/>
</dbReference>
<comment type="subcellular location">
    <subcellularLocation>
        <location evidence="12">Cytoplasm</location>
    </subcellularLocation>
</comment>
<dbReference type="SMART" id="SM01130">
    <property type="entry name" value="DHDPS"/>
    <property type="match status" value="1"/>
</dbReference>
<dbReference type="SUPFAM" id="SSF51569">
    <property type="entry name" value="Aldolase"/>
    <property type="match status" value="1"/>
</dbReference>
<keyword evidence="7 12" id="KW-0220">Diaminopimelate biosynthesis</keyword>
<evidence type="ECO:0000256" key="12">
    <source>
        <dbReference type="HAMAP-Rule" id="MF_00418"/>
    </source>
</evidence>
<evidence type="ECO:0000256" key="1">
    <source>
        <dbReference type="ARBA" id="ARBA00003294"/>
    </source>
</evidence>
<feature type="site" description="Part of a proton relay during catalysis" evidence="12">
    <location>
        <position position="109"/>
    </location>
</feature>